<feature type="modified residue" description="4-aspartylphosphate" evidence="10">
    <location>
        <position position="54"/>
    </location>
</feature>
<dbReference type="GO" id="GO:0003677">
    <property type="term" value="F:DNA binding"/>
    <property type="evidence" value="ECO:0007669"/>
    <property type="project" value="UniProtKB-KW"/>
</dbReference>
<evidence type="ECO:0000256" key="7">
    <source>
        <dbReference type="ARBA" id="ARBA00023159"/>
    </source>
</evidence>
<accession>E3HAZ1</accession>
<evidence type="ECO:0000259" key="11">
    <source>
        <dbReference type="PROSITE" id="PS50110"/>
    </source>
</evidence>
<evidence type="ECO:0000256" key="6">
    <source>
        <dbReference type="ARBA" id="ARBA00023125"/>
    </source>
</evidence>
<reference evidence="12 13" key="1">
    <citation type="journal article" date="2010" name="Stand. Genomic Sci.">
        <title>Complete genome sequence of Ilyobacter polytropus type strain (CuHbu1).</title>
        <authorList>
            <person name="Sikorski J."/>
            <person name="Chertkov O."/>
            <person name="Lapidus A."/>
            <person name="Nolan M."/>
            <person name="Lucas S."/>
            <person name="Del Rio T.G."/>
            <person name="Tice H."/>
            <person name="Cheng J.F."/>
            <person name="Tapia R."/>
            <person name="Han C."/>
            <person name="Goodwin L."/>
            <person name="Pitluck S."/>
            <person name="Liolios K."/>
            <person name="Ivanova N."/>
            <person name="Mavromatis K."/>
            <person name="Mikhailova N."/>
            <person name="Pati A."/>
            <person name="Chen A."/>
            <person name="Palaniappan K."/>
            <person name="Land M."/>
            <person name="Hauser L."/>
            <person name="Chang Y.J."/>
            <person name="Jeffries C.D."/>
            <person name="Brambilla E."/>
            <person name="Yasawong M."/>
            <person name="Rohde M."/>
            <person name="Pukall R."/>
            <person name="Spring S."/>
            <person name="Goker M."/>
            <person name="Woyke T."/>
            <person name="Bristow J."/>
            <person name="Eisen J.A."/>
            <person name="Markowitz V."/>
            <person name="Hugenholtz P."/>
            <person name="Kyrpides N.C."/>
            <person name="Klenk H.P."/>
        </authorList>
    </citation>
    <scope>NUCLEOTIDE SEQUENCE [LARGE SCALE GENOMIC DNA]</scope>
    <source>
        <strain evidence="13">ATCC 51220 / DSM 2926 / LMG 16218 / CuHBu1</strain>
    </source>
</reference>
<protein>
    <recommendedName>
        <fullName evidence="9">Transcriptional regulatory protein</fullName>
    </recommendedName>
</protein>
<keyword evidence="13" id="KW-1185">Reference proteome</keyword>
<evidence type="ECO:0000256" key="2">
    <source>
        <dbReference type="ARBA" id="ARBA00022490"/>
    </source>
</evidence>
<dbReference type="HOGENOM" id="CLU_000445_39_0_0"/>
<dbReference type="eggNOG" id="COG4565">
    <property type="taxonomic scope" value="Bacteria"/>
</dbReference>
<gene>
    <name evidence="12" type="ordered locus">Ilyop_0352</name>
</gene>
<keyword evidence="5 9" id="KW-0805">Transcription regulation</keyword>
<keyword evidence="2 9" id="KW-0963">Cytoplasm</keyword>
<evidence type="ECO:0000313" key="12">
    <source>
        <dbReference type="EMBL" id="ADO82140.1"/>
    </source>
</evidence>
<dbReference type="STRING" id="572544.Ilyop_0352"/>
<dbReference type="RefSeq" id="WP_013386810.1">
    <property type="nucleotide sequence ID" value="NC_014632.1"/>
</dbReference>
<evidence type="ECO:0000256" key="5">
    <source>
        <dbReference type="ARBA" id="ARBA00023015"/>
    </source>
</evidence>
<evidence type="ECO:0000256" key="4">
    <source>
        <dbReference type="ARBA" id="ARBA00023012"/>
    </source>
</evidence>
<keyword evidence="8 9" id="KW-0804">Transcription</keyword>
<feature type="domain" description="Response regulatory" evidence="11">
    <location>
        <begin position="3"/>
        <end position="119"/>
    </location>
</feature>
<evidence type="ECO:0000256" key="10">
    <source>
        <dbReference type="PROSITE-ProRule" id="PRU00169"/>
    </source>
</evidence>
<evidence type="ECO:0000256" key="9">
    <source>
        <dbReference type="PIRNR" id="PIRNR006171"/>
    </source>
</evidence>
<dbReference type="PROSITE" id="PS50110">
    <property type="entry name" value="RESPONSE_REGULATORY"/>
    <property type="match status" value="1"/>
</dbReference>
<evidence type="ECO:0000256" key="8">
    <source>
        <dbReference type="ARBA" id="ARBA00023163"/>
    </source>
</evidence>
<sequence>MKKVLIVEDDPMVAMINKKYVDSFEGFGVTGCVSKREDFFDILSNKDVDLIIMDVYMPGKSGLELLKEMRELGYTTDVVMVTAANSVKEVKKAFAYGVVDYLIKPFEFERLKEALEKYEARSVVFSEKENFQQNEIDKLYTSESIEEELPKGIQSKTLNKIIILMENEEKEKVWTIKELSEKLMISGVTIKKYLDFLEKNERIRASVFHGQRGRPEYRYRLMG</sequence>
<dbReference type="EMBL" id="CP002281">
    <property type="protein sequence ID" value="ADO82140.1"/>
    <property type="molecule type" value="Genomic_DNA"/>
</dbReference>
<dbReference type="Gene3D" id="3.40.50.2300">
    <property type="match status" value="1"/>
</dbReference>
<evidence type="ECO:0000256" key="3">
    <source>
        <dbReference type="ARBA" id="ARBA00022553"/>
    </source>
</evidence>
<dbReference type="InterPro" id="IPR024187">
    <property type="entry name" value="Sig_transdc_resp-reg_cit/mal"/>
</dbReference>
<keyword evidence="4 9" id="KW-0902">Two-component regulatory system</keyword>
<keyword evidence="3 10" id="KW-0597">Phosphoprotein</keyword>
<dbReference type="InterPro" id="IPR001789">
    <property type="entry name" value="Sig_transdc_resp-reg_receiver"/>
</dbReference>
<keyword evidence="6 9" id="KW-0238">DNA-binding</keyword>
<comment type="subcellular location">
    <subcellularLocation>
        <location evidence="1 9">Cytoplasm</location>
    </subcellularLocation>
</comment>
<proteinExistence type="predicted"/>
<dbReference type="KEGG" id="ipo:Ilyop_0352"/>
<dbReference type="GO" id="GO:0003700">
    <property type="term" value="F:DNA-binding transcription factor activity"/>
    <property type="evidence" value="ECO:0007669"/>
    <property type="project" value="InterPro"/>
</dbReference>
<dbReference type="Pfam" id="PF00072">
    <property type="entry name" value="Response_reg"/>
    <property type="match status" value="1"/>
</dbReference>
<dbReference type="GO" id="GO:0005737">
    <property type="term" value="C:cytoplasm"/>
    <property type="evidence" value="ECO:0007669"/>
    <property type="project" value="UniProtKB-SubCell"/>
</dbReference>
<dbReference type="GO" id="GO:0000156">
    <property type="term" value="F:phosphorelay response regulator activity"/>
    <property type="evidence" value="ECO:0007669"/>
    <property type="project" value="TreeGrafter"/>
</dbReference>
<organism evidence="12 13">
    <name type="scientific">Ilyobacter polytropus (strain ATCC 51220 / DSM 2926 / LMG 16218 / CuHBu1)</name>
    <dbReference type="NCBI Taxonomy" id="572544"/>
    <lineage>
        <taxon>Bacteria</taxon>
        <taxon>Fusobacteriati</taxon>
        <taxon>Fusobacteriota</taxon>
        <taxon>Fusobacteriia</taxon>
        <taxon>Fusobacteriales</taxon>
        <taxon>Fusobacteriaceae</taxon>
        <taxon>Ilyobacter</taxon>
    </lineage>
</organism>
<dbReference type="SMART" id="SM00448">
    <property type="entry name" value="REC"/>
    <property type="match status" value="1"/>
</dbReference>
<dbReference type="PANTHER" id="PTHR45526:SF1">
    <property type="entry name" value="TRANSCRIPTIONAL REGULATORY PROTEIN DCUR-RELATED"/>
    <property type="match status" value="1"/>
</dbReference>
<dbReference type="Proteomes" id="UP000006875">
    <property type="component" value="Chromosome"/>
</dbReference>
<dbReference type="CDD" id="cd19925">
    <property type="entry name" value="REC_citrate_TCS"/>
    <property type="match status" value="1"/>
</dbReference>
<name>E3HAZ1_ILYPC</name>
<dbReference type="PANTHER" id="PTHR45526">
    <property type="entry name" value="TRANSCRIPTIONAL REGULATORY PROTEIN DPIA"/>
    <property type="match status" value="1"/>
</dbReference>
<dbReference type="InterPro" id="IPR011006">
    <property type="entry name" value="CheY-like_superfamily"/>
</dbReference>
<dbReference type="AlphaFoldDB" id="E3HAZ1"/>
<dbReference type="SUPFAM" id="SSF52172">
    <property type="entry name" value="CheY-like"/>
    <property type="match status" value="1"/>
</dbReference>
<dbReference type="OrthoDB" id="9759232at2"/>
<evidence type="ECO:0000313" key="13">
    <source>
        <dbReference type="Proteomes" id="UP000006875"/>
    </source>
</evidence>
<dbReference type="PIRSF" id="PIRSF006171">
    <property type="entry name" value="RR_citrat_malat"/>
    <property type="match status" value="1"/>
</dbReference>
<dbReference type="InterPro" id="IPR051271">
    <property type="entry name" value="2C-system_Tx_regulators"/>
</dbReference>
<evidence type="ECO:0000256" key="1">
    <source>
        <dbReference type="ARBA" id="ARBA00004496"/>
    </source>
</evidence>
<keyword evidence="7 9" id="KW-0010">Activator</keyword>